<evidence type="ECO:0000259" key="9">
    <source>
        <dbReference type="PROSITE" id="PS51393"/>
    </source>
</evidence>
<comment type="cofactor">
    <cofactor evidence="2">
        <name>Mn(2+)</name>
        <dbReference type="ChEBI" id="CHEBI:29035"/>
    </cofactor>
</comment>
<evidence type="ECO:0000313" key="10">
    <source>
        <dbReference type="EMBL" id="KAK5989049.1"/>
    </source>
</evidence>
<evidence type="ECO:0000256" key="1">
    <source>
        <dbReference type="ARBA" id="ARBA00000366"/>
    </source>
</evidence>
<name>A0ABR0SA57_9HYPO</name>
<keyword evidence="7" id="KW-0560">Oxidoreductase</keyword>
<evidence type="ECO:0000256" key="2">
    <source>
        <dbReference type="ARBA" id="ARBA00001936"/>
    </source>
</evidence>
<evidence type="ECO:0000313" key="11">
    <source>
        <dbReference type="Proteomes" id="UP001338125"/>
    </source>
</evidence>
<evidence type="ECO:0000256" key="7">
    <source>
        <dbReference type="ARBA" id="ARBA00023002"/>
    </source>
</evidence>
<dbReference type="InterPro" id="IPR013819">
    <property type="entry name" value="LipOase_C"/>
</dbReference>
<feature type="domain" description="Lipoxygenase" evidence="9">
    <location>
        <begin position="208"/>
        <end position="698"/>
    </location>
</feature>
<evidence type="ECO:0000256" key="5">
    <source>
        <dbReference type="ARBA" id="ARBA00022723"/>
    </source>
</evidence>
<dbReference type="EC" id="1.13.11.45" evidence="3"/>
<proteinExistence type="predicted"/>
<organism evidence="10 11">
    <name type="scientific">Cladobotryum mycophilum</name>
    <dbReference type="NCBI Taxonomy" id="491253"/>
    <lineage>
        <taxon>Eukaryota</taxon>
        <taxon>Fungi</taxon>
        <taxon>Dikarya</taxon>
        <taxon>Ascomycota</taxon>
        <taxon>Pezizomycotina</taxon>
        <taxon>Sordariomycetes</taxon>
        <taxon>Hypocreomycetidae</taxon>
        <taxon>Hypocreales</taxon>
        <taxon>Hypocreaceae</taxon>
        <taxon>Cladobotryum</taxon>
    </lineage>
</organism>
<reference evidence="10 11" key="1">
    <citation type="submission" date="2024-01" db="EMBL/GenBank/DDBJ databases">
        <title>Complete genome of Cladobotryum mycophilum ATHUM6906.</title>
        <authorList>
            <person name="Christinaki A.C."/>
            <person name="Myridakis A.I."/>
            <person name="Kouvelis V.N."/>
        </authorList>
    </citation>
    <scope>NUCLEOTIDE SEQUENCE [LARGE SCALE GENOMIC DNA]</scope>
    <source>
        <strain evidence="10 11">ATHUM6906</strain>
    </source>
</reference>
<dbReference type="PANTHER" id="PTHR11771">
    <property type="entry name" value="LIPOXYGENASE"/>
    <property type="match status" value="1"/>
</dbReference>
<accession>A0ABR0SA57</accession>
<dbReference type="InterPro" id="IPR036226">
    <property type="entry name" value="LipOase_C_sf"/>
</dbReference>
<evidence type="ECO:0000256" key="6">
    <source>
        <dbReference type="ARBA" id="ARBA00022964"/>
    </source>
</evidence>
<dbReference type="Gene3D" id="1.20.245.10">
    <property type="entry name" value="Lipoxygenase-1, Domain 5"/>
    <property type="match status" value="1"/>
</dbReference>
<keyword evidence="5" id="KW-0479">Metal-binding</keyword>
<dbReference type="InterPro" id="IPR000907">
    <property type="entry name" value="LipOase"/>
</dbReference>
<keyword evidence="8" id="KW-0464">Manganese</keyword>
<evidence type="ECO:0000256" key="4">
    <source>
        <dbReference type="ARBA" id="ARBA00021175"/>
    </source>
</evidence>
<dbReference type="Pfam" id="PF00305">
    <property type="entry name" value="Lipoxygenase"/>
    <property type="match status" value="1"/>
</dbReference>
<protein>
    <recommendedName>
        <fullName evidence="4">Manganese lipoxygenase</fullName>
        <ecNumber evidence="3">1.13.11.45</ecNumber>
    </recommendedName>
</protein>
<dbReference type="PROSITE" id="PS51393">
    <property type="entry name" value="LIPOXYGENASE_3"/>
    <property type="match status" value="1"/>
</dbReference>
<dbReference type="Gene3D" id="3.10.450.60">
    <property type="match status" value="1"/>
</dbReference>
<dbReference type="EMBL" id="JAVFKD010000015">
    <property type="protein sequence ID" value="KAK5989049.1"/>
    <property type="molecule type" value="Genomic_DNA"/>
</dbReference>
<keyword evidence="11" id="KW-1185">Reference proteome</keyword>
<gene>
    <name evidence="10" type="ORF">PT974_10547</name>
</gene>
<dbReference type="Proteomes" id="UP001338125">
    <property type="component" value="Unassembled WGS sequence"/>
</dbReference>
<dbReference type="SUPFAM" id="SSF48484">
    <property type="entry name" value="Lipoxigenase"/>
    <property type="match status" value="1"/>
</dbReference>
<comment type="catalytic activity">
    <reaction evidence="1">
        <text>(9Z,12Z)-octadecadienoate + O2 = (11S)-hydroperoxy-(9Z,12Z)-octadecadienoate</text>
        <dbReference type="Rhea" id="RHEA:18993"/>
        <dbReference type="ChEBI" id="CHEBI:15379"/>
        <dbReference type="ChEBI" id="CHEBI:30245"/>
        <dbReference type="ChEBI" id="CHEBI:57467"/>
        <dbReference type="EC" id="1.13.11.45"/>
    </reaction>
</comment>
<evidence type="ECO:0000256" key="8">
    <source>
        <dbReference type="ARBA" id="ARBA00023211"/>
    </source>
</evidence>
<evidence type="ECO:0000256" key="3">
    <source>
        <dbReference type="ARBA" id="ARBA00013178"/>
    </source>
</evidence>
<comment type="caution">
    <text evidence="10">The sequence shown here is derived from an EMBL/GenBank/DDBJ whole genome shotgun (WGS) entry which is preliminary data.</text>
</comment>
<keyword evidence="6" id="KW-0223">Dioxygenase</keyword>
<sequence>MFSYLHDLHTRKSILKQPSARDRKKELEAKISHVAFTEIDPGVLNSRLVTWMKHNLDGDDEDDYSKNLHELSYQETQAAITQLYDRIEKSFGSYFDVLEIEPSWPRFISLEEKRKMYQFSAYPRDEISPLDIFNKLGLAQTGKIIERFIPKTWTDEAAQWVVREINGDVSGAAEQAPSMEAFEEYNKSHRKSGTDIKQGRNIGLLEDWYSDRRFAEQSFTGTNPTTIEKVPEDLLAEFIETAKREGYEYWTKTLPKIDPASLFVQDCRYFREAIGAQPDEELKHQEPLSELNWACAAVTLFQLHDTGRLHPIAIVVDYKTSMKNSVTIFNKSQKPSEPDSDADPIEEEASDWPWRYAKTCAQVSDWIRHEAGVHLTRAHFIEEAIIVATHRTIPMDHIIFKLLEPHWYKTLSLNAAARATLVPQVIKELLGLKPDYLYQFIRSEYTNLNYVDHYIPNDLKKRGFPNTVEELGGEKYKNYAYAKNMLDMWNTIRQYVKGMLLTHYDEETADKAIAADPYIADWTKEVRENGWIKTFPVIQTLDDLTDAITMSIHIAAPFHTAVNYLQNFYQAFVPSKPPALCQPLPENLDELRGYTEDMVVKALPIGRQRQWMLAVQVPWLLSFKVSDDRSLLSFAQSQWQIHNGPGPRNEQIRGISTELYKNLYDLSLKFIETSQGMDVGSVPYMVMDPSSTAVSILI</sequence>